<dbReference type="RefSeq" id="XP_014180326.1">
    <property type="nucleotide sequence ID" value="XM_014324851.1"/>
</dbReference>
<gene>
    <name evidence="2" type="ORF">A1Q1_01812</name>
</gene>
<protein>
    <submittedName>
        <fullName evidence="2">Uncharacterized protein</fullName>
    </submittedName>
</protein>
<evidence type="ECO:0000313" key="2">
    <source>
        <dbReference type="EMBL" id="EJT49163.1"/>
    </source>
</evidence>
<evidence type="ECO:0000256" key="1">
    <source>
        <dbReference type="SAM" id="SignalP"/>
    </source>
</evidence>
<evidence type="ECO:0000313" key="3">
    <source>
        <dbReference type="Proteomes" id="UP000002748"/>
    </source>
</evidence>
<dbReference type="EMBL" id="ALBS01000178">
    <property type="protein sequence ID" value="EJT49163.1"/>
    <property type="molecule type" value="Genomic_DNA"/>
</dbReference>
<organism evidence="2 3">
    <name type="scientific">Trichosporon asahii var. asahii (strain ATCC 90039 / CBS 2479 / JCM 2466 / KCTC 7840 / NBRC 103889/ NCYC 2677 / UAMH 7654)</name>
    <name type="common">Yeast</name>
    <dbReference type="NCBI Taxonomy" id="1186058"/>
    <lineage>
        <taxon>Eukaryota</taxon>
        <taxon>Fungi</taxon>
        <taxon>Dikarya</taxon>
        <taxon>Basidiomycota</taxon>
        <taxon>Agaricomycotina</taxon>
        <taxon>Tremellomycetes</taxon>
        <taxon>Trichosporonales</taxon>
        <taxon>Trichosporonaceae</taxon>
        <taxon>Trichosporon</taxon>
    </lineage>
</organism>
<keyword evidence="1" id="KW-0732">Signal</keyword>
<proteinExistence type="predicted"/>
<dbReference type="VEuPathDB" id="FungiDB:A1Q1_01812"/>
<dbReference type="Gene3D" id="2.80.10.50">
    <property type="match status" value="1"/>
</dbReference>
<dbReference type="HOGENOM" id="CLU_1050491_0_0_1"/>
<comment type="caution">
    <text evidence="2">The sequence shown here is derived from an EMBL/GenBank/DDBJ whole genome shotgun (WGS) entry which is preliminary data.</text>
</comment>
<dbReference type="GeneID" id="25985326"/>
<dbReference type="InterPro" id="IPR035992">
    <property type="entry name" value="Ricin_B-like_lectins"/>
</dbReference>
<dbReference type="Proteomes" id="UP000002748">
    <property type="component" value="Unassembled WGS sequence"/>
</dbReference>
<feature type="signal peptide" evidence="1">
    <location>
        <begin position="1"/>
        <end position="16"/>
    </location>
</feature>
<reference evidence="2 3" key="1">
    <citation type="journal article" date="2012" name="Eukaryot. Cell">
        <title>Draft genome sequence of CBS 2479, the standard type strain of Trichosporon asahii.</title>
        <authorList>
            <person name="Yang R.Y."/>
            <person name="Li H.T."/>
            <person name="Zhu H."/>
            <person name="Zhou G.P."/>
            <person name="Wang M."/>
            <person name="Wang L."/>
        </authorList>
    </citation>
    <scope>NUCLEOTIDE SEQUENCE [LARGE SCALE GENOMIC DNA]</scope>
    <source>
        <strain evidence="3">ATCC 90039 / CBS 2479 / JCM 2466 / KCTC 7840 / NCYC 2677 / UAMH 7654</strain>
    </source>
</reference>
<dbReference type="OrthoDB" id="6770063at2759"/>
<feature type="chain" id="PRO_5003784542" evidence="1">
    <location>
        <begin position="17"/>
        <end position="265"/>
    </location>
</feature>
<sequence>MLTALVLALAASGASAARIKWAGSQGPSAGFLACGADSSSTNNRRLVHTNWDFRVGEETKFKISEEGANLCLDAGLQQYNGSPVKVWECLDGVPQQQWFVSNEGQFKLANTIIEVHKASSATDLVPRPPRPPRPCPVHSYLCLGSQRSSTIDLQSVPVVLANSHPPAAGYRGRVISGSNLDMCPFHFGADVIKLRFSGGLLERLIGPAAPPSVLAFGPAYLSAPLLLQEENARRRCPDKEIRNAAATGRLVASCSGVPAGSAMQT</sequence>
<dbReference type="KEGG" id="tasa:A1Q1_01812"/>
<accession>J5QUG7</accession>
<dbReference type="AlphaFoldDB" id="J5QUG7"/>
<dbReference type="PROSITE" id="PS50231">
    <property type="entry name" value="RICIN_B_LECTIN"/>
    <property type="match status" value="1"/>
</dbReference>
<dbReference type="SUPFAM" id="SSF50370">
    <property type="entry name" value="Ricin B-like lectins"/>
    <property type="match status" value="1"/>
</dbReference>
<name>J5QUG7_TRIAS</name>